<protein>
    <recommendedName>
        <fullName evidence="1">RAG1 importin-binding domain-containing protein</fullName>
    </recommendedName>
</protein>
<dbReference type="InterPro" id="IPR035714">
    <property type="entry name" value="RAG1_imp-bd"/>
</dbReference>
<comment type="caution">
    <text evidence="2">The sequence shown here is derived from an EMBL/GenBank/DDBJ whole genome shotgun (WGS) entry which is preliminary data.</text>
</comment>
<evidence type="ECO:0000259" key="1">
    <source>
        <dbReference type="Pfam" id="PF12560"/>
    </source>
</evidence>
<dbReference type="AlphaFoldDB" id="A0AA35XK01"/>
<dbReference type="Proteomes" id="UP001174909">
    <property type="component" value="Unassembled WGS sequence"/>
</dbReference>
<gene>
    <name evidence="2" type="ORF">GBAR_LOCUS30268</name>
</gene>
<dbReference type="Pfam" id="PF12560">
    <property type="entry name" value="RAG1_imp_bd"/>
    <property type="match status" value="1"/>
</dbReference>
<evidence type="ECO:0000313" key="2">
    <source>
        <dbReference type="EMBL" id="CAI8055421.1"/>
    </source>
</evidence>
<evidence type="ECO:0000313" key="3">
    <source>
        <dbReference type="Proteomes" id="UP001174909"/>
    </source>
</evidence>
<feature type="domain" description="RAG1 importin-binding" evidence="1">
    <location>
        <begin position="40"/>
        <end position="95"/>
    </location>
</feature>
<sequence length="131" mass="14299">MASNDTAALKLHLQKLAKYCRVCSKVLQLKETAHSCNANAELLLKIFNIDTKTDSTNVHPRTYCHKCHTTAKKMASGEDGTATSLSLHDLQCKLCGALAPDISSEHRTATTYSEATQDGLAPHFHGFILTK</sequence>
<reference evidence="2" key="1">
    <citation type="submission" date="2023-03" db="EMBL/GenBank/DDBJ databases">
        <authorList>
            <person name="Steffen K."/>
            <person name="Cardenas P."/>
        </authorList>
    </citation>
    <scope>NUCLEOTIDE SEQUENCE</scope>
</reference>
<dbReference type="EMBL" id="CASHTH010004279">
    <property type="protein sequence ID" value="CAI8055421.1"/>
    <property type="molecule type" value="Genomic_DNA"/>
</dbReference>
<keyword evidence="3" id="KW-1185">Reference proteome</keyword>
<name>A0AA35XK01_GEOBA</name>
<accession>A0AA35XK01</accession>
<organism evidence="2 3">
    <name type="scientific">Geodia barretti</name>
    <name type="common">Barrett's horny sponge</name>
    <dbReference type="NCBI Taxonomy" id="519541"/>
    <lineage>
        <taxon>Eukaryota</taxon>
        <taxon>Metazoa</taxon>
        <taxon>Porifera</taxon>
        <taxon>Demospongiae</taxon>
        <taxon>Heteroscleromorpha</taxon>
        <taxon>Tetractinellida</taxon>
        <taxon>Astrophorina</taxon>
        <taxon>Geodiidae</taxon>
        <taxon>Geodia</taxon>
    </lineage>
</organism>
<proteinExistence type="predicted"/>